<dbReference type="EMBL" id="KL198018">
    <property type="protein sequence ID" value="KDQ20278.1"/>
    <property type="molecule type" value="Genomic_DNA"/>
</dbReference>
<dbReference type="AlphaFoldDB" id="A0A067MX16"/>
<gene>
    <name evidence="3" type="ORF">BOTBODRAFT_101812</name>
</gene>
<evidence type="ECO:0000313" key="4">
    <source>
        <dbReference type="Proteomes" id="UP000027195"/>
    </source>
</evidence>
<feature type="region of interest" description="Disordered" evidence="1">
    <location>
        <begin position="205"/>
        <end position="235"/>
    </location>
</feature>
<dbReference type="OrthoDB" id="2552042at2759"/>
<feature type="compositionally biased region" description="Polar residues" evidence="1">
    <location>
        <begin position="280"/>
        <end position="304"/>
    </location>
</feature>
<dbReference type="STRING" id="930990.A0A067MX16"/>
<feature type="compositionally biased region" description="Polar residues" evidence="1">
    <location>
        <begin position="312"/>
        <end position="321"/>
    </location>
</feature>
<evidence type="ECO:0000256" key="2">
    <source>
        <dbReference type="SAM" id="Phobius"/>
    </source>
</evidence>
<reference evidence="4" key="1">
    <citation type="journal article" date="2014" name="Proc. Natl. Acad. Sci. U.S.A.">
        <title>Extensive sampling of basidiomycete genomes demonstrates inadequacy of the white-rot/brown-rot paradigm for wood decay fungi.</title>
        <authorList>
            <person name="Riley R."/>
            <person name="Salamov A.A."/>
            <person name="Brown D.W."/>
            <person name="Nagy L.G."/>
            <person name="Floudas D."/>
            <person name="Held B.W."/>
            <person name="Levasseur A."/>
            <person name="Lombard V."/>
            <person name="Morin E."/>
            <person name="Otillar R."/>
            <person name="Lindquist E.A."/>
            <person name="Sun H."/>
            <person name="LaButti K.M."/>
            <person name="Schmutz J."/>
            <person name="Jabbour D."/>
            <person name="Luo H."/>
            <person name="Baker S.E."/>
            <person name="Pisabarro A.G."/>
            <person name="Walton J.D."/>
            <person name="Blanchette R.A."/>
            <person name="Henrissat B."/>
            <person name="Martin F."/>
            <person name="Cullen D."/>
            <person name="Hibbett D.S."/>
            <person name="Grigoriev I.V."/>
        </authorList>
    </citation>
    <scope>NUCLEOTIDE SEQUENCE [LARGE SCALE GENOMIC DNA]</scope>
    <source>
        <strain evidence="4">FD-172 SS1</strain>
    </source>
</reference>
<dbReference type="InParanoid" id="A0A067MX16"/>
<feature type="region of interest" description="Disordered" evidence="1">
    <location>
        <begin position="251"/>
        <end position="321"/>
    </location>
</feature>
<feature type="transmembrane region" description="Helical" evidence="2">
    <location>
        <begin position="84"/>
        <end position="104"/>
    </location>
</feature>
<proteinExistence type="predicted"/>
<keyword evidence="2" id="KW-0812">Transmembrane</keyword>
<feature type="transmembrane region" description="Helical" evidence="2">
    <location>
        <begin position="49"/>
        <end position="72"/>
    </location>
</feature>
<protein>
    <submittedName>
        <fullName evidence="3">Uncharacterized protein</fullName>
    </submittedName>
</protein>
<evidence type="ECO:0000313" key="3">
    <source>
        <dbReference type="EMBL" id="KDQ20278.1"/>
    </source>
</evidence>
<keyword evidence="2" id="KW-1133">Transmembrane helix</keyword>
<feature type="compositionally biased region" description="Polar residues" evidence="1">
    <location>
        <begin position="220"/>
        <end position="230"/>
    </location>
</feature>
<keyword evidence="2" id="KW-0472">Membrane</keyword>
<dbReference type="Proteomes" id="UP000027195">
    <property type="component" value="Unassembled WGS sequence"/>
</dbReference>
<accession>A0A067MX16</accession>
<feature type="transmembrane region" description="Helical" evidence="2">
    <location>
        <begin position="12"/>
        <end position="37"/>
    </location>
</feature>
<name>A0A067MX16_BOTB1</name>
<sequence>MTHDYCCCAIPIVNFGIYLTIAEQLLLGILAGTLAVAAPKVVGAVLPSYASVILGVLCYVVAGAQILGFLGVFKEKAGLFAKYVLINSLATLAAFSIAAALIIISATRHNTAVSSCETDFFTLANSTTSPSDNGEGKTVCDIFTWTDIGLMGGMWIVFVIFQGYLILVTRFYKNSQEADHLKYYSLYSPSGGDGANGDNILLSERTPRVEQTDPWDARGSNDSWAGQPPTTAHYRTPSHIPMVAEEKSYPAQPGFDSAYSTPSAEPVGLSYPSQAAPERSASNAQHYYGSNEQQPQGAHAQYQSEPGKHTRAFSSQCSQSS</sequence>
<keyword evidence="4" id="KW-1185">Reference proteome</keyword>
<dbReference type="HOGENOM" id="CLU_078557_0_0_1"/>
<evidence type="ECO:0000256" key="1">
    <source>
        <dbReference type="SAM" id="MobiDB-lite"/>
    </source>
</evidence>
<organism evidence="3 4">
    <name type="scientific">Botryobasidium botryosum (strain FD-172 SS1)</name>
    <dbReference type="NCBI Taxonomy" id="930990"/>
    <lineage>
        <taxon>Eukaryota</taxon>
        <taxon>Fungi</taxon>
        <taxon>Dikarya</taxon>
        <taxon>Basidiomycota</taxon>
        <taxon>Agaricomycotina</taxon>
        <taxon>Agaricomycetes</taxon>
        <taxon>Cantharellales</taxon>
        <taxon>Botryobasidiaceae</taxon>
        <taxon>Botryobasidium</taxon>
    </lineage>
</organism>
<feature type="transmembrane region" description="Helical" evidence="2">
    <location>
        <begin position="153"/>
        <end position="172"/>
    </location>
</feature>